<evidence type="ECO:0000256" key="3">
    <source>
        <dbReference type="ARBA" id="ARBA00023052"/>
    </source>
</evidence>
<comment type="cofactor">
    <cofactor evidence="1">
        <name>thiamine diphosphate</name>
        <dbReference type="ChEBI" id="CHEBI:58937"/>
    </cofactor>
</comment>
<gene>
    <name evidence="5" type="ORF">EXU48_16800</name>
</gene>
<keyword evidence="3" id="KW-0786">Thiamine pyrophosphate</keyword>
<evidence type="ECO:0000313" key="5">
    <source>
        <dbReference type="EMBL" id="TDE90778.1"/>
    </source>
</evidence>
<dbReference type="SUPFAM" id="SSF52518">
    <property type="entry name" value="Thiamin diphosphate-binding fold (THDP-binding)"/>
    <property type="match status" value="1"/>
</dbReference>
<feature type="domain" description="Dehydrogenase E1 component" evidence="4">
    <location>
        <begin position="25"/>
        <end position="327"/>
    </location>
</feature>
<evidence type="ECO:0000313" key="6">
    <source>
        <dbReference type="Proteomes" id="UP000504882"/>
    </source>
</evidence>
<name>A0ABY2E157_9MICO</name>
<keyword evidence="6" id="KW-1185">Reference proteome</keyword>
<dbReference type="InterPro" id="IPR029061">
    <property type="entry name" value="THDP-binding"/>
</dbReference>
<evidence type="ECO:0000256" key="1">
    <source>
        <dbReference type="ARBA" id="ARBA00001964"/>
    </source>
</evidence>
<evidence type="ECO:0000256" key="2">
    <source>
        <dbReference type="ARBA" id="ARBA00023002"/>
    </source>
</evidence>
<sequence>MSTTTPAPSVQGLEPEVRLGLYSSMVLVRTFEEAILREYHADKGPGFDIGKGLVPGEMHLAAGEEPVSAGVCAHLTANDAVTATHRPHHFAIAHGMALRPMAAEIFGRTSGLGRGRGGHMHLFDPDTHFSCSGIIAEGYPPALGMAFAFTRRGSDAIAVAVTGEGAANQGAFHESLNLAALWNLPVVFVVEDNDWGISVPRSASTSIPNNADRAAAYGIPGHRVEGNDVDDVHEVAGRAVARARAGEGPSLIEVHTVRMWGHFEGDAQGYRPDLAEVGDRDPIPAYEDRLRSAGVLDDEQIARIRADATERVEDAITFAKGSPEPDPAEAGMYVFAEEAQS</sequence>
<comment type="caution">
    <text evidence="5">The sequence shown here is derived from an EMBL/GenBank/DDBJ whole genome shotgun (WGS) entry which is preliminary data.</text>
</comment>
<dbReference type="CDD" id="cd02000">
    <property type="entry name" value="TPP_E1_PDC_ADC_BCADC"/>
    <property type="match status" value="1"/>
</dbReference>
<dbReference type="InterPro" id="IPR001017">
    <property type="entry name" value="DH_E1"/>
</dbReference>
<dbReference type="Gene3D" id="3.40.50.970">
    <property type="match status" value="1"/>
</dbReference>
<dbReference type="PANTHER" id="PTHR11516">
    <property type="entry name" value="PYRUVATE DEHYDROGENASE E1 COMPONENT, ALPHA SUBUNIT BACTERIAL AND ORGANELLAR"/>
    <property type="match status" value="1"/>
</dbReference>
<dbReference type="Proteomes" id="UP000504882">
    <property type="component" value="Unassembled WGS sequence"/>
</dbReference>
<dbReference type="RefSeq" id="WP_133108843.1">
    <property type="nucleotide sequence ID" value="NZ_SMNA01000008.1"/>
</dbReference>
<dbReference type="EMBL" id="SMNA01000008">
    <property type="protein sequence ID" value="TDE90778.1"/>
    <property type="molecule type" value="Genomic_DNA"/>
</dbReference>
<evidence type="ECO:0000259" key="4">
    <source>
        <dbReference type="Pfam" id="PF00676"/>
    </source>
</evidence>
<dbReference type="InterPro" id="IPR050642">
    <property type="entry name" value="PDH_E1_Alpha_Subunit"/>
</dbReference>
<dbReference type="Pfam" id="PF00676">
    <property type="entry name" value="E1_dh"/>
    <property type="match status" value="1"/>
</dbReference>
<reference evidence="5 6" key="1">
    <citation type="submission" date="2019-03" db="EMBL/GenBank/DDBJ databases">
        <title>Genomic features of bacteria from cold environments.</title>
        <authorList>
            <person name="Shen L."/>
        </authorList>
    </citation>
    <scope>NUCLEOTIDE SEQUENCE [LARGE SCALE GENOMIC DNA]</scope>
    <source>
        <strain evidence="6">T3246-1</strain>
    </source>
</reference>
<protein>
    <submittedName>
        <fullName evidence="5">Thiamine pyrophosphate-dependent dehydrogenase E1 component subunit alpha</fullName>
    </submittedName>
</protein>
<dbReference type="PANTHER" id="PTHR11516:SF60">
    <property type="entry name" value="PYRUVATE DEHYDROGENASE E1 COMPONENT SUBUNIT ALPHA"/>
    <property type="match status" value="1"/>
</dbReference>
<accession>A0ABY2E157</accession>
<keyword evidence="2" id="KW-0560">Oxidoreductase</keyword>
<proteinExistence type="predicted"/>
<organism evidence="5 6">
    <name type="scientific">Occultella glacieicola</name>
    <dbReference type="NCBI Taxonomy" id="2518684"/>
    <lineage>
        <taxon>Bacteria</taxon>
        <taxon>Bacillati</taxon>
        <taxon>Actinomycetota</taxon>
        <taxon>Actinomycetes</taxon>
        <taxon>Micrococcales</taxon>
        <taxon>Ruaniaceae</taxon>
        <taxon>Occultella</taxon>
    </lineage>
</organism>